<comment type="caution">
    <text evidence="1">The sequence shown here is derived from an EMBL/GenBank/DDBJ whole genome shotgun (WGS) entry which is preliminary data.</text>
</comment>
<organism evidence="1 2">
    <name type="scientific">Catharanthus roseus</name>
    <name type="common">Madagascar periwinkle</name>
    <name type="synonym">Vinca rosea</name>
    <dbReference type="NCBI Taxonomy" id="4058"/>
    <lineage>
        <taxon>Eukaryota</taxon>
        <taxon>Viridiplantae</taxon>
        <taxon>Streptophyta</taxon>
        <taxon>Embryophyta</taxon>
        <taxon>Tracheophyta</taxon>
        <taxon>Spermatophyta</taxon>
        <taxon>Magnoliopsida</taxon>
        <taxon>eudicotyledons</taxon>
        <taxon>Gunneridae</taxon>
        <taxon>Pentapetalae</taxon>
        <taxon>asterids</taxon>
        <taxon>lamiids</taxon>
        <taxon>Gentianales</taxon>
        <taxon>Apocynaceae</taxon>
        <taxon>Rauvolfioideae</taxon>
        <taxon>Vinceae</taxon>
        <taxon>Catharanthinae</taxon>
        <taxon>Catharanthus</taxon>
    </lineage>
</organism>
<sequence>MLCDMDTFYVIETSRFISFVLKDPKKSFQESFVTSFASSIVATLGQNRAAEGSGNRSTFLGRHDVPMQTPFAHCTVESLQLFKAPLWNKLLDLETL</sequence>
<keyword evidence="2" id="KW-1185">Reference proteome</keyword>
<dbReference type="Proteomes" id="UP001060085">
    <property type="component" value="Linkage Group LG01"/>
</dbReference>
<reference evidence="2" key="1">
    <citation type="journal article" date="2023" name="Nat. Plants">
        <title>Single-cell RNA sequencing provides a high-resolution roadmap for understanding the multicellular compartmentation of specialized metabolism.</title>
        <authorList>
            <person name="Sun S."/>
            <person name="Shen X."/>
            <person name="Li Y."/>
            <person name="Li Y."/>
            <person name="Wang S."/>
            <person name="Li R."/>
            <person name="Zhang H."/>
            <person name="Shen G."/>
            <person name="Guo B."/>
            <person name="Wei J."/>
            <person name="Xu J."/>
            <person name="St-Pierre B."/>
            <person name="Chen S."/>
            <person name="Sun C."/>
        </authorList>
    </citation>
    <scope>NUCLEOTIDE SEQUENCE [LARGE SCALE GENOMIC DNA]</scope>
</reference>
<proteinExistence type="predicted"/>
<protein>
    <submittedName>
        <fullName evidence="1">Uncharacterized protein</fullName>
    </submittedName>
</protein>
<evidence type="ECO:0000313" key="1">
    <source>
        <dbReference type="EMBL" id="KAI5681726.1"/>
    </source>
</evidence>
<gene>
    <name evidence="1" type="ORF">M9H77_02954</name>
</gene>
<name>A0ACC0C9X4_CATRO</name>
<dbReference type="EMBL" id="CM044701">
    <property type="protein sequence ID" value="KAI5681726.1"/>
    <property type="molecule type" value="Genomic_DNA"/>
</dbReference>
<accession>A0ACC0C9X4</accession>
<evidence type="ECO:0000313" key="2">
    <source>
        <dbReference type="Proteomes" id="UP001060085"/>
    </source>
</evidence>